<comment type="similarity">
    <text evidence="2 6">Belongs to the Mediator complex subunit 10 family.</text>
</comment>
<keyword evidence="3 6" id="KW-0805">Transcription regulation</keyword>
<dbReference type="InterPro" id="IPR019145">
    <property type="entry name" value="Mediator_Med10"/>
</dbReference>
<name>E3MN33_CAERE</name>
<gene>
    <name evidence="8" type="primary">Cre-mdt-10</name>
    <name evidence="6" type="synonym">MED10</name>
    <name evidence="8" type="ORF">CRE_04139</name>
</gene>
<feature type="compositionally biased region" description="Basic and acidic residues" evidence="7">
    <location>
        <begin position="23"/>
        <end position="48"/>
    </location>
</feature>
<evidence type="ECO:0000256" key="5">
    <source>
        <dbReference type="ARBA" id="ARBA00023242"/>
    </source>
</evidence>
<accession>E3MN33</accession>
<dbReference type="STRING" id="31234.E3MN33"/>
<evidence type="ECO:0000313" key="8">
    <source>
        <dbReference type="EMBL" id="EFP05170.1"/>
    </source>
</evidence>
<evidence type="ECO:0000256" key="7">
    <source>
        <dbReference type="SAM" id="MobiDB-lite"/>
    </source>
</evidence>
<keyword evidence="5 6" id="KW-0539">Nucleus</keyword>
<evidence type="ECO:0000256" key="6">
    <source>
        <dbReference type="RuleBase" id="RU364146"/>
    </source>
</evidence>
<dbReference type="OMA" id="IMESCLQ"/>
<dbReference type="AlphaFoldDB" id="E3MN33"/>
<evidence type="ECO:0000256" key="4">
    <source>
        <dbReference type="ARBA" id="ARBA00023163"/>
    </source>
</evidence>
<evidence type="ECO:0000256" key="2">
    <source>
        <dbReference type="ARBA" id="ARBA00005389"/>
    </source>
</evidence>
<sequence length="191" mass="22966">MDPSSPLFQNSMQQQQNQQRIMELNERNERDKTARQKEKEREEERRKLEDEKILQLEKKLEEFQENARFIGDLASNFQAKNQDALNGRIYSLVRGLQDLDRMKGNFSDKQVPMDLLPYLDEGKNPLLYSKHCMEKTLEKNKAVGKKVLYQRYFFFQVNGKIEIYKKFRAHLMKEFSEEMPDLVMEYRNERG</sequence>
<evidence type="ECO:0000256" key="3">
    <source>
        <dbReference type="ARBA" id="ARBA00023015"/>
    </source>
</evidence>
<dbReference type="GO" id="GO:0016592">
    <property type="term" value="C:mediator complex"/>
    <property type="evidence" value="ECO:0007669"/>
    <property type="project" value="InterPro"/>
</dbReference>
<keyword evidence="6" id="KW-0010">Activator</keyword>
<dbReference type="Proteomes" id="UP000008281">
    <property type="component" value="Unassembled WGS sequence"/>
</dbReference>
<dbReference type="OrthoDB" id="337270at2759"/>
<comment type="subunit">
    <text evidence="6">Component of the Mediator complex.</text>
</comment>
<proteinExistence type="inferred from homology"/>
<feature type="region of interest" description="Disordered" evidence="7">
    <location>
        <begin position="1"/>
        <end position="48"/>
    </location>
</feature>
<dbReference type="GO" id="GO:0006357">
    <property type="term" value="P:regulation of transcription by RNA polymerase II"/>
    <property type="evidence" value="ECO:0007669"/>
    <property type="project" value="InterPro"/>
</dbReference>
<dbReference type="FunCoup" id="E3MN33">
    <property type="interactions" value="2077"/>
</dbReference>
<evidence type="ECO:0000313" key="9">
    <source>
        <dbReference type="Proteomes" id="UP000008281"/>
    </source>
</evidence>
<comment type="function">
    <text evidence="6">Component of the Mediator complex, a coactivator involved in the regulated transcription of nearly all RNA polymerase II-dependent genes. Mediator functions as a bridge to convey information from gene-specific regulatory proteins to the basal RNA polymerase II transcription machinery. Mediator is recruited to promoters by direct interactions with regulatory proteins and serves as a scaffold for the assembly of a functional preinitiation complex with RNA polymerase II and the general transcription factors.</text>
</comment>
<comment type="subcellular location">
    <subcellularLocation>
        <location evidence="1 6">Nucleus</location>
    </subcellularLocation>
</comment>
<dbReference type="HOGENOM" id="CLU_096169_3_0_1"/>
<dbReference type="GO" id="GO:0003712">
    <property type="term" value="F:transcription coregulator activity"/>
    <property type="evidence" value="ECO:0007669"/>
    <property type="project" value="InterPro"/>
</dbReference>
<dbReference type="eggNOG" id="KOG3046">
    <property type="taxonomic scope" value="Eukaryota"/>
</dbReference>
<reference evidence="8" key="1">
    <citation type="submission" date="2007-07" db="EMBL/GenBank/DDBJ databases">
        <title>PCAP assembly of the Caenorhabditis remanei genome.</title>
        <authorList>
            <consortium name="The Caenorhabditis remanei Sequencing Consortium"/>
            <person name="Wilson R.K."/>
        </authorList>
    </citation>
    <scope>NUCLEOTIDE SEQUENCE [LARGE SCALE GENOMIC DNA]</scope>
    <source>
        <strain evidence="8">PB4641</strain>
    </source>
</reference>
<feature type="compositionally biased region" description="Low complexity" evidence="7">
    <location>
        <begin position="9"/>
        <end position="19"/>
    </location>
</feature>
<keyword evidence="9" id="KW-1185">Reference proteome</keyword>
<protein>
    <recommendedName>
        <fullName evidence="6">Mediator of RNA polymerase II transcription subunit 10</fullName>
    </recommendedName>
    <alternativeName>
        <fullName evidence="6">Mediator complex subunit 10</fullName>
    </alternativeName>
</protein>
<dbReference type="EMBL" id="DS268458">
    <property type="protein sequence ID" value="EFP05170.1"/>
    <property type="molecule type" value="Genomic_DNA"/>
</dbReference>
<dbReference type="InParanoid" id="E3MN33"/>
<evidence type="ECO:0000256" key="1">
    <source>
        <dbReference type="ARBA" id="ARBA00004123"/>
    </source>
</evidence>
<dbReference type="Pfam" id="PF09748">
    <property type="entry name" value="Med10"/>
    <property type="match status" value="1"/>
</dbReference>
<organism evidence="9">
    <name type="scientific">Caenorhabditis remanei</name>
    <name type="common">Caenorhabditis vulgaris</name>
    <dbReference type="NCBI Taxonomy" id="31234"/>
    <lineage>
        <taxon>Eukaryota</taxon>
        <taxon>Metazoa</taxon>
        <taxon>Ecdysozoa</taxon>
        <taxon>Nematoda</taxon>
        <taxon>Chromadorea</taxon>
        <taxon>Rhabditida</taxon>
        <taxon>Rhabditina</taxon>
        <taxon>Rhabditomorpha</taxon>
        <taxon>Rhabditoidea</taxon>
        <taxon>Rhabditidae</taxon>
        <taxon>Peloderinae</taxon>
        <taxon>Caenorhabditis</taxon>
    </lineage>
</organism>
<keyword evidence="4 6" id="KW-0804">Transcription</keyword>